<keyword evidence="7" id="KW-1185">Reference proteome</keyword>
<dbReference type="GO" id="GO:0005829">
    <property type="term" value="C:cytosol"/>
    <property type="evidence" value="ECO:0007669"/>
    <property type="project" value="TreeGrafter"/>
</dbReference>
<evidence type="ECO:0000256" key="4">
    <source>
        <dbReference type="ARBA" id="ARBA00022840"/>
    </source>
</evidence>
<dbReference type="GO" id="GO:0005524">
    <property type="term" value="F:ATP binding"/>
    <property type="evidence" value="ECO:0007669"/>
    <property type="project" value="UniProtKB-KW"/>
</dbReference>
<dbReference type="PANTHER" id="PTHR11070:SF67">
    <property type="entry name" value="DNA 3'-5' HELICASE"/>
    <property type="match status" value="1"/>
</dbReference>
<gene>
    <name evidence="6" type="ORF">Q428_01750</name>
</gene>
<keyword evidence="4" id="KW-0067">ATP-binding</keyword>
<feature type="domain" description="UvrD-like helicase C-terminal" evidence="5">
    <location>
        <begin position="4"/>
        <end position="64"/>
    </location>
</feature>
<dbReference type="GO" id="GO:0016787">
    <property type="term" value="F:hydrolase activity"/>
    <property type="evidence" value="ECO:0007669"/>
    <property type="project" value="UniProtKB-KW"/>
</dbReference>
<dbReference type="EMBL" id="AZQP01000003">
    <property type="protein sequence ID" value="EYE89587.1"/>
    <property type="molecule type" value="Genomic_DNA"/>
</dbReference>
<comment type="caution">
    <text evidence="6">The sequence shown here is derived from an EMBL/GenBank/DDBJ whole genome shotgun (WGS) entry which is preliminary data.</text>
</comment>
<keyword evidence="2" id="KW-0378">Hydrolase</keyword>
<dbReference type="STRING" id="1403537.Q428_01750"/>
<proteinExistence type="predicted"/>
<dbReference type="InterPro" id="IPR014017">
    <property type="entry name" value="DNA_helicase_UvrD-like_C"/>
</dbReference>
<name>A0A017RY66_9CLOT</name>
<reference evidence="6 7" key="1">
    <citation type="journal article" date="2014" name="Genome Announc.">
        <title>Draft Genome Sequence of Fervidicella metallireducens Strain AeBT, an Iron-Reducing Thermoanaerobe from the Great Artesian Basin.</title>
        <authorList>
            <person name="Patel B.K."/>
        </authorList>
    </citation>
    <scope>NUCLEOTIDE SEQUENCE [LARGE SCALE GENOMIC DNA]</scope>
    <source>
        <strain evidence="6 7">AeB</strain>
    </source>
</reference>
<evidence type="ECO:0000256" key="1">
    <source>
        <dbReference type="ARBA" id="ARBA00022741"/>
    </source>
</evidence>
<evidence type="ECO:0000313" key="7">
    <source>
        <dbReference type="Proteomes" id="UP000019681"/>
    </source>
</evidence>
<dbReference type="GO" id="GO:0043138">
    <property type="term" value="F:3'-5' DNA helicase activity"/>
    <property type="evidence" value="ECO:0007669"/>
    <property type="project" value="TreeGrafter"/>
</dbReference>
<keyword evidence="3" id="KW-0347">Helicase</keyword>
<evidence type="ECO:0000259" key="5">
    <source>
        <dbReference type="Pfam" id="PF13361"/>
    </source>
</evidence>
<dbReference type="Pfam" id="PF13361">
    <property type="entry name" value="UvrD_C"/>
    <property type="match status" value="1"/>
</dbReference>
<dbReference type="InterPro" id="IPR000212">
    <property type="entry name" value="DNA_helicase_UvrD/REP"/>
</dbReference>
<dbReference type="Gene3D" id="3.40.50.300">
    <property type="entry name" value="P-loop containing nucleotide triphosphate hydrolases"/>
    <property type="match status" value="1"/>
</dbReference>
<dbReference type="GO" id="GO:0003677">
    <property type="term" value="F:DNA binding"/>
    <property type="evidence" value="ECO:0007669"/>
    <property type="project" value="InterPro"/>
</dbReference>
<dbReference type="Proteomes" id="UP000019681">
    <property type="component" value="Unassembled WGS sequence"/>
</dbReference>
<organism evidence="6 7">
    <name type="scientific">Fervidicella metallireducens AeB</name>
    <dbReference type="NCBI Taxonomy" id="1403537"/>
    <lineage>
        <taxon>Bacteria</taxon>
        <taxon>Bacillati</taxon>
        <taxon>Bacillota</taxon>
        <taxon>Clostridia</taxon>
        <taxon>Eubacteriales</taxon>
        <taxon>Clostridiaceae</taxon>
        <taxon>Fervidicella</taxon>
    </lineage>
</organism>
<accession>A0A017RY66</accession>
<dbReference type="InterPro" id="IPR027417">
    <property type="entry name" value="P-loop_NTPase"/>
</dbReference>
<evidence type="ECO:0000313" key="6">
    <source>
        <dbReference type="EMBL" id="EYE89587.1"/>
    </source>
</evidence>
<dbReference type="GO" id="GO:0000725">
    <property type="term" value="P:recombinational repair"/>
    <property type="evidence" value="ECO:0007669"/>
    <property type="project" value="TreeGrafter"/>
</dbReference>
<evidence type="ECO:0000256" key="3">
    <source>
        <dbReference type="ARBA" id="ARBA00022806"/>
    </source>
</evidence>
<dbReference type="PANTHER" id="PTHR11070">
    <property type="entry name" value="UVRD / RECB / PCRA DNA HELICASE FAMILY MEMBER"/>
    <property type="match status" value="1"/>
</dbReference>
<sequence>MELKGVNSIPIMTIHKSKGLEYDTVIFVGLEDGAFWSFRQQQQEDMCAFFVALSRAKRRAIFTFSNLRTDKFNRTRTQSREQIMTFYELLRESQVVDEVVFTEI</sequence>
<evidence type="ECO:0000256" key="2">
    <source>
        <dbReference type="ARBA" id="ARBA00022801"/>
    </source>
</evidence>
<dbReference type="AlphaFoldDB" id="A0A017RY66"/>
<keyword evidence="1" id="KW-0547">Nucleotide-binding</keyword>
<protein>
    <recommendedName>
        <fullName evidence="5">UvrD-like helicase C-terminal domain-containing protein</fullName>
    </recommendedName>
</protein>
<dbReference type="SUPFAM" id="SSF52540">
    <property type="entry name" value="P-loop containing nucleoside triphosphate hydrolases"/>
    <property type="match status" value="1"/>
</dbReference>